<dbReference type="EnsemblMetazoa" id="AALFPA23_003699.R4263">
    <property type="protein sequence ID" value="AALFPA23_003699.P4263"/>
    <property type="gene ID" value="AALFPA23_003699"/>
</dbReference>
<dbReference type="InterPro" id="IPR014756">
    <property type="entry name" value="Ig_E-set"/>
</dbReference>
<accession>A0ABM1XXA2</accession>
<keyword evidence="3" id="KW-0328">Glycosyltransferase</keyword>
<protein>
    <recommendedName>
        <fullName evidence="12">Glycosyl transferase CAP10 domain-containing protein</fullName>
    </recommendedName>
</protein>
<dbReference type="Pfam" id="PF00630">
    <property type="entry name" value="Filamin"/>
    <property type="match status" value="1"/>
</dbReference>
<evidence type="ECO:0000256" key="2">
    <source>
        <dbReference type="ARBA" id="ARBA00006063"/>
    </source>
</evidence>
<feature type="signal peptide" evidence="11">
    <location>
        <begin position="1"/>
        <end position="21"/>
    </location>
</feature>
<keyword evidence="5" id="KW-0256">Endoplasmic reticulum</keyword>
<keyword evidence="14" id="KW-1185">Reference proteome</keyword>
<dbReference type="InterPro" id="IPR006598">
    <property type="entry name" value="CAP10"/>
</dbReference>
<sequence>MKSLFDIALVLIAIQLPFLQGDNSPLLDHGRTRVWGPGLELADKLPLNARYFYIEPRDVQNNIITDPLKYRILFKGRSVLGECRVRIEQIDRFDGSSLIRYKLAETCWDTEIHVLYGERHLGSSPYRFSGKLYTENCNCPQAHLEEWVEQIGCPSSDPQIESDLIPFRAVNFSSLRPRIIQQYDKPGSVSLCNYVIKHNEIYRTCYGRYTGFKMYMDALLLSLTRKTILPDMELFVNLGDWPLVTKGGHRRTTGPYPVFSWCGSDDTFDIVMPTYDIVEATLEAMNRVTLDMLSVQRKGTPWKDKEPKAFWRGRDACRERLDLVGISQKHPDLVNASLTNFFFFRDEEKRYGPKVAHISFFDFFNYKYQINVDGTVAAYRLPYLLGGSSVVFKQDSKYYEHFYNKLQKWKEFVPLKKDLSDLVESIEKAKTTDDTMLGIRDNAKSFVEKHLLPKSILCYYGLLFKDYAKSIVSSIQVLPNMEKVDQPTASANCECDMMQHENSHDEL</sequence>
<keyword evidence="6" id="KW-0325">Glycoprotein</keyword>
<dbReference type="InterPro" id="IPR017868">
    <property type="entry name" value="Filamin/ABP280_repeat-like"/>
</dbReference>
<comment type="subcellular location">
    <subcellularLocation>
        <location evidence="1">Endoplasmic reticulum lumen</location>
    </subcellularLocation>
</comment>
<organism evidence="13 14">
    <name type="scientific">Aedes albopictus</name>
    <name type="common">Asian tiger mosquito</name>
    <name type="synonym">Stegomyia albopicta</name>
    <dbReference type="NCBI Taxonomy" id="7160"/>
    <lineage>
        <taxon>Eukaryota</taxon>
        <taxon>Metazoa</taxon>
        <taxon>Ecdysozoa</taxon>
        <taxon>Arthropoda</taxon>
        <taxon>Hexapoda</taxon>
        <taxon>Insecta</taxon>
        <taxon>Pterygota</taxon>
        <taxon>Neoptera</taxon>
        <taxon>Endopterygota</taxon>
        <taxon>Diptera</taxon>
        <taxon>Nematocera</taxon>
        <taxon>Culicoidea</taxon>
        <taxon>Culicidae</taxon>
        <taxon>Culicinae</taxon>
        <taxon>Aedini</taxon>
        <taxon>Aedes</taxon>
        <taxon>Stegomyia</taxon>
    </lineage>
</organism>
<feature type="domain" description="Glycosyl transferase CAP10" evidence="12">
    <location>
        <begin position="228"/>
        <end position="474"/>
    </location>
</feature>
<reference evidence="14" key="1">
    <citation type="journal article" date="2015" name="Proc. Natl. Acad. Sci. U.S.A.">
        <title>Genome sequence of the Asian Tiger mosquito, Aedes albopictus, reveals insights into its biology, genetics, and evolution.</title>
        <authorList>
            <person name="Chen X.G."/>
            <person name="Jiang X."/>
            <person name="Gu J."/>
            <person name="Xu M."/>
            <person name="Wu Y."/>
            <person name="Deng Y."/>
            <person name="Zhang C."/>
            <person name="Bonizzoni M."/>
            <person name="Dermauw W."/>
            <person name="Vontas J."/>
            <person name="Armbruster P."/>
            <person name="Huang X."/>
            <person name="Yang Y."/>
            <person name="Zhang H."/>
            <person name="He W."/>
            <person name="Peng H."/>
            <person name="Liu Y."/>
            <person name="Wu K."/>
            <person name="Chen J."/>
            <person name="Lirakis M."/>
            <person name="Topalis P."/>
            <person name="Van Leeuwen T."/>
            <person name="Hall A.B."/>
            <person name="Jiang X."/>
            <person name="Thorpe C."/>
            <person name="Mueller R.L."/>
            <person name="Sun C."/>
            <person name="Waterhouse R.M."/>
            <person name="Yan G."/>
            <person name="Tu Z.J."/>
            <person name="Fang X."/>
            <person name="James A.A."/>
        </authorList>
    </citation>
    <scope>NUCLEOTIDE SEQUENCE [LARGE SCALE GENOMIC DNA]</scope>
    <source>
        <strain evidence="14">Foshan</strain>
    </source>
</reference>
<evidence type="ECO:0000256" key="5">
    <source>
        <dbReference type="ARBA" id="ARBA00022824"/>
    </source>
</evidence>
<evidence type="ECO:0000313" key="13">
    <source>
        <dbReference type="EnsemblMetazoa" id="AALFPA23_003699.P4263"/>
    </source>
</evidence>
<dbReference type="PANTHER" id="PTHR12203:SF122">
    <property type="entry name" value="GLYCOSYL TRANSFERASE CAP10 DOMAIN-CONTAINING PROTEIN"/>
    <property type="match status" value="1"/>
</dbReference>
<dbReference type="Pfam" id="PF05686">
    <property type="entry name" value="Glyco_transf_90"/>
    <property type="match status" value="1"/>
</dbReference>
<name>A0ABM1XXA2_AEDAL</name>
<evidence type="ECO:0000256" key="6">
    <source>
        <dbReference type="ARBA" id="ARBA00023180"/>
    </source>
</evidence>
<feature type="chain" id="PRO_5047121037" description="Glycosyl transferase CAP10 domain-containing protein" evidence="11">
    <location>
        <begin position="22"/>
        <end position="507"/>
    </location>
</feature>
<comment type="catalytic activity">
    <reaction evidence="9">
        <text>L-seryl-[EGF-like domain protein] + UDP-alpha-D-xylose = 3-O-(beta-D-xylosyl)-L-seryl-[EGF-like domain protein] + UDP + H(+)</text>
        <dbReference type="Rhea" id="RHEA:62016"/>
        <dbReference type="Rhea" id="RHEA-COMP:16010"/>
        <dbReference type="Rhea" id="RHEA-COMP:16011"/>
        <dbReference type="ChEBI" id="CHEBI:15378"/>
        <dbReference type="ChEBI" id="CHEBI:29999"/>
        <dbReference type="ChEBI" id="CHEBI:57632"/>
        <dbReference type="ChEBI" id="CHEBI:58223"/>
        <dbReference type="ChEBI" id="CHEBI:132085"/>
    </reaction>
</comment>
<dbReference type="Proteomes" id="UP000069940">
    <property type="component" value="Unassembled WGS sequence"/>
</dbReference>
<comment type="catalytic activity">
    <reaction evidence="10">
        <text>L-seryl-[EGF-like domain protein] + UDP-alpha-D-glucose = 3-O-(beta-D-glucosyl)-L-seryl-[EGF-like domain protein] + UDP + H(+)</text>
        <dbReference type="Rhea" id="RHEA:58116"/>
        <dbReference type="Rhea" id="RHEA-COMP:14610"/>
        <dbReference type="Rhea" id="RHEA-COMP:16010"/>
        <dbReference type="ChEBI" id="CHEBI:15378"/>
        <dbReference type="ChEBI" id="CHEBI:29999"/>
        <dbReference type="ChEBI" id="CHEBI:58223"/>
        <dbReference type="ChEBI" id="CHEBI:58885"/>
        <dbReference type="ChEBI" id="CHEBI:140576"/>
    </reaction>
</comment>
<comment type="pathway">
    <text evidence="7">Protein modification.</text>
</comment>
<proteinExistence type="inferred from homology"/>
<evidence type="ECO:0000256" key="3">
    <source>
        <dbReference type="ARBA" id="ARBA00022676"/>
    </source>
</evidence>
<evidence type="ECO:0000256" key="1">
    <source>
        <dbReference type="ARBA" id="ARBA00004319"/>
    </source>
</evidence>
<dbReference type="GeneID" id="109421437"/>
<evidence type="ECO:0000256" key="9">
    <source>
        <dbReference type="ARBA" id="ARBA00047553"/>
    </source>
</evidence>
<dbReference type="SUPFAM" id="SSF81296">
    <property type="entry name" value="E set domains"/>
    <property type="match status" value="1"/>
</dbReference>
<comment type="function">
    <text evidence="8">Protein O-glucosyltransferase. Catalyzes the reaction that attaches glucose through an O-glycosidic linkage to a conserved serine residue found in the consensus sequence C-X-S-X-[PA]-C in epidermal growth factor-like repeats. Regulates Notch signaling by glucosylating Notch in the ER, glucosylation is required for the correct folding and cleavage of Notch.</text>
</comment>
<dbReference type="InterPro" id="IPR051091">
    <property type="entry name" value="O-Glucosyltr/Glycosyltrsf_90"/>
</dbReference>
<evidence type="ECO:0000256" key="7">
    <source>
        <dbReference type="ARBA" id="ARBA00043952"/>
    </source>
</evidence>
<dbReference type="PANTHER" id="PTHR12203">
    <property type="entry name" value="KDEL LYS-ASP-GLU-LEU CONTAINING - RELATED"/>
    <property type="match status" value="1"/>
</dbReference>
<evidence type="ECO:0000256" key="11">
    <source>
        <dbReference type="SAM" id="SignalP"/>
    </source>
</evidence>
<keyword evidence="3" id="KW-0808">Transferase</keyword>
<comment type="similarity">
    <text evidence="2">Belongs to the KDELC family.</text>
</comment>
<dbReference type="Gene3D" id="2.60.40.10">
    <property type="entry name" value="Immunoglobulins"/>
    <property type="match status" value="1"/>
</dbReference>
<evidence type="ECO:0000313" key="14">
    <source>
        <dbReference type="Proteomes" id="UP000069940"/>
    </source>
</evidence>
<reference evidence="13" key="2">
    <citation type="submission" date="2025-05" db="UniProtKB">
        <authorList>
            <consortium name="EnsemblMetazoa"/>
        </authorList>
    </citation>
    <scope>IDENTIFICATION</scope>
    <source>
        <strain evidence="13">Foshan</strain>
    </source>
</reference>
<keyword evidence="4 11" id="KW-0732">Signal</keyword>
<dbReference type="InterPro" id="IPR013783">
    <property type="entry name" value="Ig-like_fold"/>
</dbReference>
<dbReference type="SMART" id="SM00672">
    <property type="entry name" value="CAP10"/>
    <property type="match status" value="1"/>
</dbReference>
<dbReference type="RefSeq" id="XP_019551469.3">
    <property type="nucleotide sequence ID" value="XM_019695924.3"/>
</dbReference>
<evidence type="ECO:0000256" key="10">
    <source>
        <dbReference type="ARBA" id="ARBA00049246"/>
    </source>
</evidence>
<evidence type="ECO:0000256" key="8">
    <source>
        <dbReference type="ARBA" id="ARBA00045690"/>
    </source>
</evidence>
<evidence type="ECO:0000259" key="12">
    <source>
        <dbReference type="SMART" id="SM00672"/>
    </source>
</evidence>
<evidence type="ECO:0000256" key="4">
    <source>
        <dbReference type="ARBA" id="ARBA00022729"/>
    </source>
</evidence>